<dbReference type="SUPFAM" id="SSF52540">
    <property type="entry name" value="P-loop containing nucleoside triphosphate hydrolases"/>
    <property type="match status" value="1"/>
</dbReference>
<reference evidence="3" key="1">
    <citation type="submission" date="2023-06" db="EMBL/GenBank/DDBJ databases">
        <authorList>
            <consortium name="Lawrence Berkeley National Laboratory"/>
            <person name="Ahrendt S."/>
            <person name="Sahu N."/>
            <person name="Indic B."/>
            <person name="Wong-Bajracharya J."/>
            <person name="Merenyi Z."/>
            <person name="Ke H.-M."/>
            <person name="Monk M."/>
            <person name="Kocsube S."/>
            <person name="Drula E."/>
            <person name="Lipzen A."/>
            <person name="Balint B."/>
            <person name="Henrissat B."/>
            <person name="Andreopoulos B."/>
            <person name="Martin F.M."/>
            <person name="Harder C.B."/>
            <person name="Rigling D."/>
            <person name="Ford K.L."/>
            <person name="Foster G.D."/>
            <person name="Pangilinan J."/>
            <person name="Papanicolaou A."/>
            <person name="Barry K."/>
            <person name="LaButti K."/>
            <person name="Viragh M."/>
            <person name="Koriabine M."/>
            <person name="Yan M."/>
            <person name="Riley R."/>
            <person name="Champramary S."/>
            <person name="Plett K.L."/>
            <person name="Tsai I.J."/>
            <person name="Slot J."/>
            <person name="Sipos G."/>
            <person name="Plett J."/>
            <person name="Nagy L.G."/>
            <person name="Grigoriev I.V."/>
        </authorList>
    </citation>
    <scope>NUCLEOTIDE SEQUENCE</scope>
    <source>
        <strain evidence="3">FPL87.14</strain>
    </source>
</reference>
<gene>
    <name evidence="3" type="ORF">EV421DRAFT_1726886</name>
</gene>
<dbReference type="GO" id="GO:0005524">
    <property type="term" value="F:ATP binding"/>
    <property type="evidence" value="ECO:0007669"/>
    <property type="project" value="UniProtKB-KW"/>
</dbReference>
<evidence type="ECO:0000313" key="4">
    <source>
        <dbReference type="Proteomes" id="UP001175226"/>
    </source>
</evidence>
<dbReference type="GO" id="GO:0000723">
    <property type="term" value="P:telomere maintenance"/>
    <property type="evidence" value="ECO:0007669"/>
    <property type="project" value="InterPro"/>
</dbReference>
<name>A0AA39M5R6_9AGAR</name>
<dbReference type="GO" id="GO:0016787">
    <property type="term" value="F:hydrolase activity"/>
    <property type="evidence" value="ECO:0007669"/>
    <property type="project" value="UniProtKB-KW"/>
</dbReference>
<dbReference type="Proteomes" id="UP001175226">
    <property type="component" value="Unassembled WGS sequence"/>
</dbReference>
<dbReference type="InterPro" id="IPR027417">
    <property type="entry name" value="P-loop_NTPase"/>
</dbReference>
<dbReference type="GO" id="GO:0006281">
    <property type="term" value="P:DNA repair"/>
    <property type="evidence" value="ECO:0007669"/>
    <property type="project" value="UniProtKB-KW"/>
</dbReference>
<keyword evidence="1" id="KW-0234">DNA repair</keyword>
<dbReference type="Pfam" id="PF05970">
    <property type="entry name" value="PIF1"/>
    <property type="match status" value="1"/>
</dbReference>
<accession>A0AA39M5R6</accession>
<keyword evidence="1" id="KW-0547">Nucleotide-binding</keyword>
<dbReference type="AlphaFoldDB" id="A0AA39M5R6"/>
<proteinExistence type="inferred from homology"/>
<dbReference type="InterPro" id="IPR010285">
    <property type="entry name" value="DNA_helicase_pif1-like_DEAD"/>
</dbReference>
<keyword evidence="1" id="KW-0067">ATP-binding</keyword>
<organism evidence="3 4">
    <name type="scientific">Armillaria borealis</name>
    <dbReference type="NCBI Taxonomy" id="47425"/>
    <lineage>
        <taxon>Eukaryota</taxon>
        <taxon>Fungi</taxon>
        <taxon>Dikarya</taxon>
        <taxon>Basidiomycota</taxon>
        <taxon>Agaricomycotina</taxon>
        <taxon>Agaricomycetes</taxon>
        <taxon>Agaricomycetidae</taxon>
        <taxon>Agaricales</taxon>
        <taxon>Marasmiineae</taxon>
        <taxon>Physalacriaceae</taxon>
        <taxon>Armillaria</taxon>
    </lineage>
</organism>
<sequence length="332" mass="37294">MCLNKPDLPFGGMNMIFAGDFAQLPPAIGGERASLYSPNEGMFVTSKKAQETTMGKAIWHQVVTVVILRQNMRQTSQTPEDERLRTVLANMRYKACTGADIKFLNSKISGRSGAPKIEDEAFRNVSIITRLNVHKDEFNCLASKRFAEDHREEIVLFYSDVRLPSSKTDRHGLVEITRPLQDILWAATLCENDKHIPPVLSLCRGMPVMIGVNSATKLCIMKGQECMVYDWRDTVGPNGQRMLTVLFVKLLDPPREVRIPGLPDNIVPILRTSSTISCSLLDDTTLRINRNQVEVLPNFAMTNFSLQGKTHPFNPVDLNNCHSHQSYYTALS</sequence>
<comment type="cofactor">
    <cofactor evidence="1">
        <name>Mg(2+)</name>
        <dbReference type="ChEBI" id="CHEBI:18420"/>
    </cofactor>
</comment>
<keyword evidence="1" id="KW-0378">Hydrolase</keyword>
<comment type="caution">
    <text evidence="3">The sequence shown here is derived from an EMBL/GenBank/DDBJ whole genome shotgun (WGS) entry which is preliminary data.</text>
</comment>
<evidence type="ECO:0000256" key="1">
    <source>
        <dbReference type="RuleBase" id="RU363044"/>
    </source>
</evidence>
<feature type="domain" description="DNA helicase Pif1-like DEAD-box helicase" evidence="2">
    <location>
        <begin position="7"/>
        <end position="82"/>
    </location>
</feature>
<dbReference type="EC" id="5.6.2.3" evidence="1"/>
<comment type="similarity">
    <text evidence="1">Belongs to the helicase family.</text>
</comment>
<dbReference type="EMBL" id="JAUEPT010000547">
    <property type="protein sequence ID" value="KAK0421549.1"/>
    <property type="molecule type" value="Genomic_DNA"/>
</dbReference>
<evidence type="ECO:0000313" key="3">
    <source>
        <dbReference type="EMBL" id="KAK0421549.1"/>
    </source>
</evidence>
<dbReference type="GO" id="GO:0006310">
    <property type="term" value="P:DNA recombination"/>
    <property type="evidence" value="ECO:0007669"/>
    <property type="project" value="UniProtKB-KW"/>
</dbReference>
<keyword evidence="1" id="KW-0227">DNA damage</keyword>
<comment type="catalytic activity">
    <reaction evidence="1">
        <text>ATP + H2O = ADP + phosphate + H(+)</text>
        <dbReference type="Rhea" id="RHEA:13065"/>
        <dbReference type="ChEBI" id="CHEBI:15377"/>
        <dbReference type="ChEBI" id="CHEBI:15378"/>
        <dbReference type="ChEBI" id="CHEBI:30616"/>
        <dbReference type="ChEBI" id="CHEBI:43474"/>
        <dbReference type="ChEBI" id="CHEBI:456216"/>
        <dbReference type="EC" id="5.6.2.3"/>
    </reaction>
</comment>
<keyword evidence="1" id="KW-0233">DNA recombination</keyword>
<protein>
    <recommendedName>
        <fullName evidence="1">ATP-dependent DNA helicase</fullName>
        <ecNumber evidence="1">5.6.2.3</ecNumber>
    </recommendedName>
</protein>
<keyword evidence="1" id="KW-0347">Helicase</keyword>
<dbReference type="GO" id="GO:0043139">
    <property type="term" value="F:5'-3' DNA helicase activity"/>
    <property type="evidence" value="ECO:0007669"/>
    <property type="project" value="UniProtKB-EC"/>
</dbReference>
<evidence type="ECO:0000259" key="2">
    <source>
        <dbReference type="Pfam" id="PF05970"/>
    </source>
</evidence>
<keyword evidence="4" id="KW-1185">Reference proteome</keyword>